<dbReference type="HOGENOM" id="CLU_2427247_0_0_1"/>
<sequence length="91" mass="9821">MHRLSHLQLLKALTNPFFALVVFVRGNPSSLTDVEANAGITLDSSSVAPATSPEDARPPKWAGLGDSIGRGRDRPRIPYCFRAETSITCPT</sequence>
<dbReference type="Proteomes" id="UP000053424">
    <property type="component" value="Unassembled WGS sequence"/>
</dbReference>
<dbReference type="AlphaFoldDB" id="A0A0C2YBN3"/>
<keyword evidence="2" id="KW-0732">Signal</keyword>
<evidence type="ECO:0000313" key="4">
    <source>
        <dbReference type="Proteomes" id="UP000053424"/>
    </source>
</evidence>
<proteinExistence type="predicted"/>
<evidence type="ECO:0000313" key="3">
    <source>
        <dbReference type="EMBL" id="KIM38427.1"/>
    </source>
</evidence>
<protein>
    <submittedName>
        <fullName evidence="3">Uncharacterized protein</fullName>
    </submittedName>
</protein>
<dbReference type="EMBL" id="KN831791">
    <property type="protein sequence ID" value="KIM38427.1"/>
    <property type="molecule type" value="Genomic_DNA"/>
</dbReference>
<feature type="region of interest" description="Disordered" evidence="1">
    <location>
        <begin position="44"/>
        <end position="74"/>
    </location>
</feature>
<organism evidence="3 4">
    <name type="scientific">Hebeloma cylindrosporum</name>
    <dbReference type="NCBI Taxonomy" id="76867"/>
    <lineage>
        <taxon>Eukaryota</taxon>
        <taxon>Fungi</taxon>
        <taxon>Dikarya</taxon>
        <taxon>Basidiomycota</taxon>
        <taxon>Agaricomycotina</taxon>
        <taxon>Agaricomycetes</taxon>
        <taxon>Agaricomycetidae</taxon>
        <taxon>Agaricales</taxon>
        <taxon>Agaricineae</taxon>
        <taxon>Hymenogastraceae</taxon>
        <taxon>Hebeloma</taxon>
    </lineage>
</organism>
<feature type="chain" id="PRO_5002159408" evidence="2">
    <location>
        <begin position="20"/>
        <end position="91"/>
    </location>
</feature>
<evidence type="ECO:0000256" key="2">
    <source>
        <dbReference type="SAM" id="SignalP"/>
    </source>
</evidence>
<gene>
    <name evidence="3" type="ORF">M413DRAFT_246191</name>
</gene>
<reference evidence="3 4" key="1">
    <citation type="submission" date="2014-04" db="EMBL/GenBank/DDBJ databases">
        <authorList>
            <consortium name="DOE Joint Genome Institute"/>
            <person name="Kuo A."/>
            <person name="Gay G."/>
            <person name="Dore J."/>
            <person name="Kohler A."/>
            <person name="Nagy L.G."/>
            <person name="Floudas D."/>
            <person name="Copeland A."/>
            <person name="Barry K.W."/>
            <person name="Cichocki N."/>
            <person name="Veneault-Fourrey C."/>
            <person name="LaButti K."/>
            <person name="Lindquist E.A."/>
            <person name="Lipzen A."/>
            <person name="Lundell T."/>
            <person name="Morin E."/>
            <person name="Murat C."/>
            <person name="Sun H."/>
            <person name="Tunlid A."/>
            <person name="Henrissat B."/>
            <person name="Grigoriev I.V."/>
            <person name="Hibbett D.S."/>
            <person name="Martin F."/>
            <person name="Nordberg H.P."/>
            <person name="Cantor M.N."/>
            <person name="Hua S.X."/>
        </authorList>
    </citation>
    <scope>NUCLEOTIDE SEQUENCE [LARGE SCALE GENOMIC DNA]</scope>
    <source>
        <strain evidence="4">h7</strain>
    </source>
</reference>
<evidence type="ECO:0000256" key="1">
    <source>
        <dbReference type="SAM" id="MobiDB-lite"/>
    </source>
</evidence>
<reference evidence="4" key="2">
    <citation type="submission" date="2015-01" db="EMBL/GenBank/DDBJ databases">
        <title>Evolutionary Origins and Diversification of the Mycorrhizal Mutualists.</title>
        <authorList>
            <consortium name="DOE Joint Genome Institute"/>
            <consortium name="Mycorrhizal Genomics Consortium"/>
            <person name="Kohler A."/>
            <person name="Kuo A."/>
            <person name="Nagy L.G."/>
            <person name="Floudas D."/>
            <person name="Copeland A."/>
            <person name="Barry K.W."/>
            <person name="Cichocki N."/>
            <person name="Veneault-Fourrey C."/>
            <person name="LaButti K."/>
            <person name="Lindquist E.A."/>
            <person name="Lipzen A."/>
            <person name="Lundell T."/>
            <person name="Morin E."/>
            <person name="Murat C."/>
            <person name="Riley R."/>
            <person name="Ohm R."/>
            <person name="Sun H."/>
            <person name="Tunlid A."/>
            <person name="Henrissat B."/>
            <person name="Grigoriev I.V."/>
            <person name="Hibbett D.S."/>
            <person name="Martin F."/>
        </authorList>
    </citation>
    <scope>NUCLEOTIDE SEQUENCE [LARGE SCALE GENOMIC DNA]</scope>
    <source>
        <strain evidence="4">h7</strain>
    </source>
</reference>
<feature type="signal peptide" evidence="2">
    <location>
        <begin position="1"/>
        <end position="19"/>
    </location>
</feature>
<keyword evidence="4" id="KW-1185">Reference proteome</keyword>
<name>A0A0C2YBN3_HEBCY</name>
<accession>A0A0C2YBN3</accession>